<dbReference type="InterPro" id="IPR001107">
    <property type="entry name" value="Band_7"/>
</dbReference>
<reference evidence="5" key="1">
    <citation type="submission" date="2016-10" db="EMBL/GenBank/DDBJ databases">
        <authorList>
            <person name="Varghese N."/>
            <person name="Submissions S."/>
        </authorList>
    </citation>
    <scope>NUCLEOTIDE SEQUENCE [LARGE SCALE GENOMIC DNA]</scope>
    <source>
        <strain evidence="5">CGMCC 1.10218</strain>
    </source>
</reference>
<evidence type="ECO:0000259" key="3">
    <source>
        <dbReference type="SMART" id="SM00244"/>
    </source>
</evidence>
<dbReference type="PRINTS" id="PR00679">
    <property type="entry name" value="PROHIBITIN"/>
</dbReference>
<dbReference type="Proteomes" id="UP000199223">
    <property type="component" value="Unassembled WGS sequence"/>
</dbReference>
<dbReference type="SMART" id="SM00244">
    <property type="entry name" value="PHB"/>
    <property type="match status" value="1"/>
</dbReference>
<feature type="compositionally biased region" description="Low complexity" evidence="2">
    <location>
        <begin position="314"/>
        <end position="339"/>
    </location>
</feature>
<keyword evidence="1" id="KW-0175">Coiled coil</keyword>
<dbReference type="RefSeq" id="WP_092263855.1">
    <property type="nucleotide sequence ID" value="NZ_FNZA01000004.1"/>
</dbReference>
<proteinExistence type="predicted"/>
<dbReference type="InterPro" id="IPR036013">
    <property type="entry name" value="Band_7/SPFH_dom_sf"/>
</dbReference>
<name>A0A1H6W746_9DEIO</name>
<feature type="coiled-coil region" evidence="1">
    <location>
        <begin position="209"/>
        <end position="247"/>
    </location>
</feature>
<feature type="compositionally biased region" description="Polar residues" evidence="2">
    <location>
        <begin position="1"/>
        <end position="11"/>
    </location>
</feature>
<dbReference type="CDD" id="cd03401">
    <property type="entry name" value="SPFH_prohibitin"/>
    <property type="match status" value="1"/>
</dbReference>
<dbReference type="Pfam" id="PF01145">
    <property type="entry name" value="Band_7"/>
    <property type="match status" value="1"/>
</dbReference>
<dbReference type="PANTHER" id="PTHR23222:SF0">
    <property type="entry name" value="PROHIBITIN 1"/>
    <property type="match status" value="1"/>
</dbReference>
<gene>
    <name evidence="4" type="ORF">SAMN04488058_10479</name>
</gene>
<dbReference type="PANTHER" id="PTHR23222">
    <property type="entry name" value="PROHIBITIN"/>
    <property type="match status" value="1"/>
</dbReference>
<accession>A0A1H6W746</accession>
<protein>
    <submittedName>
        <fullName evidence="4">SPFH domain, Band 7 family protein</fullName>
    </submittedName>
</protein>
<sequence length="347" mass="36945">MTQPPDNTTSRIGKARTPSFTVRPPGTRRALILGGLALAGLLLFQSVRVVPAGYVGVTFNKLSGSLTTMQEGIHVVMPGIQQLNLYDARLQEVTLASNVEDGDEGAINARSKEGLGITADVTVQFRINREEAAILHKQLGRNYLQTVIRPQVRSKVRDAIGQFGAAELISTQRQQVEESVTKALEDEFTRNHLVLDSVLLRELKIPESVAKAIEEKQTAEQQVAVENNRLQQARIAAQREVVKAEGDAKASVAKARGEAEALSLRGRALRENPQLIQLTVAEKLSPGIQTVLMPSDGNFLLNLQDLGGAAAATSARSRTSAQTGTSQTGAAQTGAAQTGTGAGTGSP</sequence>
<evidence type="ECO:0000256" key="1">
    <source>
        <dbReference type="SAM" id="Coils"/>
    </source>
</evidence>
<dbReference type="InterPro" id="IPR000163">
    <property type="entry name" value="Prohibitin"/>
</dbReference>
<feature type="region of interest" description="Disordered" evidence="2">
    <location>
        <begin position="314"/>
        <end position="347"/>
    </location>
</feature>
<dbReference type="Gene3D" id="3.30.479.30">
    <property type="entry name" value="Band 7 domain"/>
    <property type="match status" value="1"/>
</dbReference>
<dbReference type="SUPFAM" id="SSF117892">
    <property type="entry name" value="Band 7/SPFH domain"/>
    <property type="match status" value="1"/>
</dbReference>
<evidence type="ECO:0000256" key="2">
    <source>
        <dbReference type="SAM" id="MobiDB-lite"/>
    </source>
</evidence>
<dbReference type="AlphaFoldDB" id="A0A1H6W746"/>
<evidence type="ECO:0000313" key="4">
    <source>
        <dbReference type="EMBL" id="SEJ12788.1"/>
    </source>
</evidence>
<dbReference type="GO" id="GO:0016020">
    <property type="term" value="C:membrane"/>
    <property type="evidence" value="ECO:0007669"/>
    <property type="project" value="InterPro"/>
</dbReference>
<dbReference type="STRING" id="856736.SAMN04488058_10479"/>
<dbReference type="EMBL" id="FNZA01000004">
    <property type="protein sequence ID" value="SEJ12788.1"/>
    <property type="molecule type" value="Genomic_DNA"/>
</dbReference>
<evidence type="ECO:0000313" key="5">
    <source>
        <dbReference type="Proteomes" id="UP000199223"/>
    </source>
</evidence>
<feature type="domain" description="Band 7" evidence="3">
    <location>
        <begin position="45"/>
        <end position="217"/>
    </location>
</feature>
<organism evidence="4 5">
    <name type="scientific">Deinococcus reticulitermitis</name>
    <dbReference type="NCBI Taxonomy" id="856736"/>
    <lineage>
        <taxon>Bacteria</taxon>
        <taxon>Thermotogati</taxon>
        <taxon>Deinococcota</taxon>
        <taxon>Deinococci</taxon>
        <taxon>Deinococcales</taxon>
        <taxon>Deinococcaceae</taxon>
        <taxon>Deinococcus</taxon>
    </lineage>
</organism>
<dbReference type="OrthoDB" id="61146at2"/>
<keyword evidence="5" id="KW-1185">Reference proteome</keyword>
<feature type="region of interest" description="Disordered" evidence="2">
    <location>
        <begin position="1"/>
        <end position="20"/>
    </location>
</feature>